<dbReference type="SUPFAM" id="SSF46565">
    <property type="entry name" value="Chaperone J-domain"/>
    <property type="match status" value="1"/>
</dbReference>
<dbReference type="Gene3D" id="1.10.287.110">
    <property type="entry name" value="DnaJ domain"/>
    <property type="match status" value="1"/>
</dbReference>
<evidence type="ECO:0000259" key="1">
    <source>
        <dbReference type="PROSITE" id="PS50076"/>
    </source>
</evidence>
<dbReference type="PANTHER" id="PTHR46919">
    <property type="entry name" value="ZINC FINGER, C3HC4 TYPE (RING FINGER) FAMILY PROTEIN"/>
    <property type="match status" value="1"/>
</dbReference>
<dbReference type="NCBIfam" id="NF047352">
    <property type="entry name" value="P_loop_sacsin"/>
    <property type="match status" value="3"/>
</dbReference>
<dbReference type="Gene3D" id="1.20.120.330">
    <property type="entry name" value="Nucleotidyltransferases domain 2"/>
    <property type="match status" value="1"/>
</dbReference>
<evidence type="ECO:0000313" key="4">
    <source>
        <dbReference type="RefSeq" id="XP_030627941.1"/>
    </source>
</evidence>
<dbReference type="InParanoid" id="A0A6J2V9S3"/>
<dbReference type="InterPro" id="IPR001623">
    <property type="entry name" value="DnaJ_domain"/>
</dbReference>
<protein>
    <submittedName>
        <fullName evidence="4">Sacsin-like</fullName>
    </submittedName>
</protein>
<feature type="domain" description="HEPN" evidence="2">
    <location>
        <begin position="3811"/>
        <end position="3927"/>
    </location>
</feature>
<dbReference type="InterPro" id="IPR036890">
    <property type="entry name" value="HATPase_C_sf"/>
</dbReference>
<dbReference type="Pfam" id="PF25794">
    <property type="entry name" value="SACS"/>
    <property type="match status" value="3"/>
</dbReference>
<organism evidence="3 4">
    <name type="scientific">Chanos chanos</name>
    <name type="common">Milkfish</name>
    <name type="synonym">Mugil chanos</name>
    <dbReference type="NCBI Taxonomy" id="29144"/>
    <lineage>
        <taxon>Eukaryota</taxon>
        <taxon>Metazoa</taxon>
        <taxon>Chordata</taxon>
        <taxon>Craniata</taxon>
        <taxon>Vertebrata</taxon>
        <taxon>Euteleostomi</taxon>
        <taxon>Actinopterygii</taxon>
        <taxon>Neopterygii</taxon>
        <taxon>Teleostei</taxon>
        <taxon>Ostariophysi</taxon>
        <taxon>Gonorynchiformes</taxon>
        <taxon>Chanidae</taxon>
        <taxon>Chanos</taxon>
    </lineage>
</organism>
<dbReference type="Proteomes" id="UP000504632">
    <property type="component" value="Chromosome 4"/>
</dbReference>
<dbReference type="GeneID" id="115810155"/>
<dbReference type="SMART" id="SM00748">
    <property type="entry name" value="HEPN"/>
    <property type="match status" value="1"/>
</dbReference>
<evidence type="ECO:0000259" key="2">
    <source>
        <dbReference type="PROSITE" id="PS50910"/>
    </source>
</evidence>
<gene>
    <name evidence="4" type="primary">LOC115810155</name>
</gene>
<dbReference type="Pfam" id="PF05168">
    <property type="entry name" value="HEPN"/>
    <property type="match status" value="1"/>
</dbReference>
<dbReference type="SUPFAM" id="SSF81593">
    <property type="entry name" value="Nucleotidyltransferase substrate binding subunit/domain"/>
    <property type="match status" value="1"/>
</dbReference>
<accession>A0A6J2V9S3</accession>
<dbReference type="InterPro" id="IPR007842">
    <property type="entry name" value="HEPN_dom"/>
</dbReference>
<sequence>MNEKCKECDDDDEQPETGAYSFHSSAVGSRSAFVPHRQVRNAPWLCGKIHSCATDLRNTPVLTRNSFRATAPPFLDYLRGVLRRYPDGGQILKELVQNADDAGATEVVFISDERTFDVESLWSDKMGRYQGPALFAFNNAVFTDEDWQGIQSSGRSVKRDNPNKVGRFGIGFNSVYHLTDLPCIFSAKNLAMFDPQKSVFENEGFMWNLDFEEDRVTFLNLHNQFQPFKEVLNHVCDYSWEDIISRDQHFNGTLFRFPLRSEPSAIADNKYDSAKISQLFSSFIKDVDLCLLFLRNVNKVLLLHIDPEGSASIRLNVTASNRKLCSSSLKRDLKVEGSTCLRSINSLCPDKEETKTQWVVTETHIKQGKAPELDSLSKRLSLHPEVSLAFPVEGERVLTSGRLSCFLPLPNNEQNTTGLPLHVHASFGLTDNRRDVKWQEEDQKYDEVALWNELILKEVLPSAYILLILDVVDLCSYSNCFPASTVYHIWPDLASLEHKKRWQMIALDTARHLLHLDVLCLAEDETQWVKPTEAVFPPDDNTDPFIKQAVSDYLISSGVKLVYTPPSVRRSIEEAARVQCKTITKATGEYVRNIIRTAIPADSSKEMRLALLEYVLDDRKYSELEELQLLPLSDGSFTAFSKQIEKVVFMDSDEFPRLNQPIVEQLCASSLPKDWQKSRDHVTWEIGNSLHPSARWLREFWRFLNTHVKDLKNYVGLPLIPLDVIYDHTQVVQLARLEENTTLMFGVSQHGCLSEELISLLERVGATIIIRKDECLRHENLVNYILTPSPRNVMQILLNLEIAEVIDGVNSAPSREKESLKTFLASLDSFSENESNLLSKLHLFRSLPNIKGDGSNYLPADSLPAIDLSPIPAIPSHLLMPDVILKCETEADRRLLSLLNVKLLKSPQVANLLVLGIEQAVYGKEDVNNIMHWILESGSVLFALENSLSRTCVNLCFMEIHGGKKAKASDLFDPKNETFQALLQDDFFPPFPFRNEQILESLRRLGMKTKVEDLEPLDILHIATDISSSYKNSPEGAFAKAKELIKLCNQASVLTKFSDSQMDKFLNTQWFPCDNVCTDPTAAQCTIFCEPKDIRDSSYINLVGFVMPLTNRVHGEARERLGLMRRPPAIKVFENLSALRMISQASQDSNADTKFKENLHSIYRFLQDEMKFDVTIKTLSKQYKDTPLLWVRDDFLIPSNVVFGYPQGLDLSSCIPQVPEEFLQYKKLLKEFGVKEGLTDNEIVGLLYTIKNKIYLREPPCGTCIEREVVINILNWMCREKKTAQDDLPVPVMTENCAFNLQRKCSAVFCDITSDSMAELQDENGKVYIVLEEVPKATAVELKIPLLSTQILKPEHIRFEQCGQTEPITRRIRNILEEYDDENDLFKELIQNAEDAGAKTCRFMLDYRENQELNGLIDPGMALCQGPCLWAFNDETFTEEDWINIVKVGARSKEQKVEKIGQFGLGFNAVYHVTDIPSVLSNRKLLILDPNVTHLPKHIQSRANPGIKIDFGRERVLSSFPGQFRSYEGIFNWKSGQLPYVGTLIKLPFRTENEAKMSEISKKFYTENSIVAFENHLSQNSDTLLLFLKNIKEVTLQILSKNSSFPPKNDQIQSLLRISKKQLRIIEIPEDMRKVQISTMQSLMSLNHKCGNIIECHSANLFEITVENKGSCSIQHWLQYSCFGLEKANEVVKNQSHQDFSLPVGGVAIPLRYDQTLGCCVPHSVNTAGGVYCFLPLSVHSGLPVHINGTFSVTSNRKTLWDTGSKHKWNEDLLRESVTTAYITALLVLKDMAQDESLQTYLYFEFWPDIQKVSKAFQTLASAFYSAVIQGFHGRSLELFSDGTNWCSMDNARFLHPNIEKNEHIGQIAKDMFQKTRNKTFLAVPLPEWVRNGFIQTGHKDTVENNTFHWLELYKEVIFPNLADMDLKSRDILILHAIDVNDEQIDTLLKKHPCIPTHKGLRHINELVNPYGKAACLYEPHEGRILEGTENDFLSPKRVRRLIELGLMNDQLPFHEIIERAKKIKDIWMYDKRKADQKYKCIMDMSSNLLQENFRRFPSLQKFHNSVSPDWTLLGNVAFIPARLLFKQGLEHDDEIVLKRPNEIYKYKSRHLVGMTQYFVEDNNISSLHGVVLQKLGVAEEPSPQVVCRQLCRSLEYSKGKPEGTVTAILFENANQCYKYLEESLARNKGNLKLREMAQQFPTVFIDNIFVDAEKVAKTVKFDARPYLYKLPNEFAGFKHLWNCTGVKEHFTQKDYLEVLQNLKERYQNNPLSPSDLDICLQIVTKGLYRQHEFKQGDCLLPDENCVLRNSSQLYYNDTKWLPSPDDLLLCHEYIPRSIAVNLKVPTTRDLTLQEHLIDEQFFNFEQKEKLTVRLKNIISAYPSKRDILKELIQNADDAQATEIHFIWDPRHHKTEKTCGDHWNYLQGPALCVYNNKVFSETDLDGIQQIGEGGKHGTIGTTGKFGLGFNSVYHLTDCPSLLTGDEKLCISDPNKFVLKETGKVGEGYKVTQKFKDSFPDVYNTYLPSFFHLDCGTMFRLPVRTQEMAQRSEISREHVTIKDIQQLCASLVEDPDSLVLFLRHIKKIAFHQISENELKPVFTTEIHMSDECSTKKHDIQTCLHSGKDNGGSGVPFQTIYRMDIQSKGKDTSHWIVAEKVGSKGTKYDSRLPQVGVAACLGKEISGRAFCSLPLPGNTGLPVHINGNFEVDSSRRCLWKEDGMSNKVKWNEFLMQDFIAPLYGDLLDYIRTHCLCSPEEYPSLHELSKHIESGYLAFFPHVSDNTAQEWKEMVLRLYRHIKERQLMLIPVFQIHNPVNAQSKAKSFTLTWSTICGAKLTDAPHLVSNFKECFLEVLDSVGMNLVPLSDSTAKLWSNFKEAGIQVQSVSPPKVREYLKAEVVNDVGFFVKFIMPTIDNFSEPQVLSAIKALLAIQQHKDYNKYRPHILSKFRQLRFIKDMHGNFQIPSYFYDEEQDFFKIMLPDERFIPNSFWSSIHCAKNRLKKLLVDLGLKKNVSSQDCIEFALQIQRSIAGKTSTEILKRRAKAVLDWILNRKQNEFDEDFFDQISDIKFVFPQKIPEPLCNLHQPFAAEGVTVSIRGSLIENNRFDKELIWTSMPVLPLQCTTKSVCDILSACGAVNGPPTECIFKNLRNICHAPCLTPDLVKTRSSVLHSSYAFLQSADYNVSSLSDLPLVLVEKGTVLVKPSNTVLSLTDDTDFRPYLYSLPFKLIIYKEFFKKVGVEETPSVKHYSKVLNDVHEDSSNKQTLNANQMKTVRRAVQKLLRMLEKHPEQRAGLHIPLYLPAVDGRLYNSQSLYFNDTVFQPKRWEESINATLQLLEKLNMCYLGNDPYEHKKLVQSLPEKIRPKMLSQLVREDLQKSSMITCEYGEFCEFRENFHRHLSASYFMHGIIAVIRHQYKGAVSQDQAISICKKIFTSIKIICCKTLDTVLVLDGKPLENSTEENPIYVDRDNESCTFFLKHSDDLSLKTMNEINLRIATMINVLFQKCLNSDSVLIIAQLLCCDNLDDVQRVLEKNGIYDSTTGEAEYDKLPVPGSIIPEEWIDSLDMYFLHNFEKGEYVGVKMPPDDNEVYYYAKIIDRVNALSDQQGPATSRYRVQIGPDKEIQAGSLDIYKFIRTGTSSDHSARSCKNLVFIGHLAQVQHPQTADRVQQLSLEEIKKDIDRCLREIWTLPEEERHKAVRRLYLKWHPDKNPNCAELATEAFKYVQKRIQELEEGKMKCRSGASNKDYPKQTRNYRKFYQQWNQQASSHRRGRERFQEQHSSEGYDFWKFHGHSTPKPDQRAREAQRWLKQAKRDLDGANNDFGRGFTEWCLFKIHQAVEKCLVSVEYKRNGQLPANRTISSLAQKVAGYSPKLSSVPNMVNRLQKLGVDAKRTQYPNYHPLPCIPNEQFPSENEPQAMSLASELLAQVNEYITD</sequence>
<dbReference type="PANTHER" id="PTHR46919:SF2">
    <property type="entry name" value="SACSIN"/>
    <property type="match status" value="1"/>
</dbReference>
<keyword evidence="3" id="KW-1185">Reference proteome</keyword>
<name>A0A6J2V9S3_CHACN</name>
<dbReference type="InterPro" id="IPR036869">
    <property type="entry name" value="J_dom_sf"/>
</dbReference>
<dbReference type="PROSITE" id="PS50910">
    <property type="entry name" value="HEPN"/>
    <property type="match status" value="1"/>
</dbReference>
<feature type="domain" description="J" evidence="1">
    <location>
        <begin position="3668"/>
        <end position="3765"/>
    </location>
</feature>
<dbReference type="Gene3D" id="3.30.565.10">
    <property type="entry name" value="Histidine kinase-like ATPase, C-terminal domain"/>
    <property type="match status" value="2"/>
</dbReference>
<dbReference type="CDD" id="cd06257">
    <property type="entry name" value="DnaJ"/>
    <property type="match status" value="1"/>
</dbReference>
<proteinExistence type="predicted"/>
<dbReference type="PROSITE" id="PS50076">
    <property type="entry name" value="DNAJ_2"/>
    <property type="match status" value="1"/>
</dbReference>
<dbReference type="InterPro" id="IPR058210">
    <property type="entry name" value="SACS/Nov_dom"/>
</dbReference>
<dbReference type="RefSeq" id="XP_030627941.1">
    <property type="nucleotide sequence ID" value="XM_030772081.1"/>
</dbReference>
<dbReference type="SUPFAM" id="SSF55874">
    <property type="entry name" value="ATPase domain of HSP90 chaperone/DNA topoisomerase II/histidine kinase"/>
    <property type="match status" value="3"/>
</dbReference>
<reference evidence="4" key="1">
    <citation type="submission" date="2025-08" db="UniProtKB">
        <authorList>
            <consortium name="RefSeq"/>
        </authorList>
    </citation>
    <scope>IDENTIFICATION</scope>
</reference>
<dbReference type="OrthoDB" id="1262810at2759"/>
<evidence type="ECO:0000313" key="3">
    <source>
        <dbReference type="Proteomes" id="UP000504632"/>
    </source>
</evidence>